<organism evidence="2 3">
    <name type="scientific">Microbulbifer yueqingensis</name>
    <dbReference type="NCBI Taxonomy" id="658219"/>
    <lineage>
        <taxon>Bacteria</taxon>
        <taxon>Pseudomonadati</taxon>
        <taxon>Pseudomonadota</taxon>
        <taxon>Gammaproteobacteria</taxon>
        <taxon>Cellvibrionales</taxon>
        <taxon>Microbulbiferaceae</taxon>
        <taxon>Microbulbifer</taxon>
    </lineage>
</organism>
<dbReference type="STRING" id="658219.SAMN05216212_2731"/>
<gene>
    <name evidence="2" type="ORF">SAMN05216212_2731</name>
</gene>
<feature type="transmembrane region" description="Helical" evidence="1">
    <location>
        <begin position="52"/>
        <end position="72"/>
    </location>
</feature>
<feature type="transmembrane region" description="Helical" evidence="1">
    <location>
        <begin position="12"/>
        <end position="32"/>
    </location>
</feature>
<sequence>MTFSEFFSTVPLLGMGAISILVVMVSLGLGTLLGRLTARGRDSRGDASMGSVVAATLGLLAFMLAFTFNMTAERFGQRKALLLEEVNAIATTYLRADFLDERGTVKARKLLAEYARVRDFDPRAGALEDYRRRLQRSEQIQRALWELVAQHEARGYEPERLRAFYQPLNEVLDYHTRRTLVGGEYRIPAPIWVALYAITALSMLAIGFQLGVSRGGSLLVALALAVAFSLVILLIADLDRSYEGFLLVDQAPMKELSEQLQQGERPPPAG</sequence>
<evidence type="ECO:0000313" key="3">
    <source>
        <dbReference type="Proteomes" id="UP000199305"/>
    </source>
</evidence>
<dbReference type="AlphaFoldDB" id="A0A1G9DC95"/>
<reference evidence="3" key="1">
    <citation type="submission" date="2016-10" db="EMBL/GenBank/DDBJ databases">
        <authorList>
            <person name="Varghese N."/>
            <person name="Submissions S."/>
        </authorList>
    </citation>
    <scope>NUCLEOTIDE SEQUENCE [LARGE SCALE GENOMIC DNA]</scope>
    <source>
        <strain evidence="3">CGMCC 1.10658</strain>
    </source>
</reference>
<dbReference type="Pfam" id="PF14023">
    <property type="entry name" value="Bestrophin-like"/>
    <property type="match status" value="1"/>
</dbReference>
<keyword evidence="1" id="KW-0812">Transmembrane</keyword>
<accession>A0A1G9DC95</accession>
<name>A0A1G9DC95_9GAMM</name>
<evidence type="ECO:0000256" key="1">
    <source>
        <dbReference type="SAM" id="Phobius"/>
    </source>
</evidence>
<feature type="transmembrane region" description="Helical" evidence="1">
    <location>
        <begin position="187"/>
        <end position="210"/>
    </location>
</feature>
<dbReference type="InterPro" id="IPR025333">
    <property type="entry name" value="DUF4239"/>
</dbReference>
<feature type="transmembrane region" description="Helical" evidence="1">
    <location>
        <begin position="216"/>
        <end position="236"/>
    </location>
</feature>
<proteinExistence type="predicted"/>
<keyword evidence="1" id="KW-0472">Membrane</keyword>
<dbReference type="EMBL" id="FNFH01000006">
    <property type="protein sequence ID" value="SDK61536.1"/>
    <property type="molecule type" value="Genomic_DNA"/>
</dbReference>
<protein>
    <recommendedName>
        <fullName evidence="4">DUF4239 domain-containing protein</fullName>
    </recommendedName>
</protein>
<evidence type="ECO:0008006" key="4">
    <source>
        <dbReference type="Google" id="ProtNLM"/>
    </source>
</evidence>
<dbReference type="OrthoDB" id="116415at2"/>
<keyword evidence="3" id="KW-1185">Reference proteome</keyword>
<dbReference type="RefSeq" id="WP_091515319.1">
    <property type="nucleotide sequence ID" value="NZ_FNFH01000006.1"/>
</dbReference>
<evidence type="ECO:0000313" key="2">
    <source>
        <dbReference type="EMBL" id="SDK61536.1"/>
    </source>
</evidence>
<keyword evidence="1" id="KW-1133">Transmembrane helix</keyword>
<dbReference type="Proteomes" id="UP000199305">
    <property type="component" value="Unassembled WGS sequence"/>
</dbReference>